<organism evidence="8 9">
    <name type="scientific">Algibacter mikhailovii</name>
    <dbReference type="NCBI Taxonomy" id="425498"/>
    <lineage>
        <taxon>Bacteria</taxon>
        <taxon>Pseudomonadati</taxon>
        <taxon>Bacteroidota</taxon>
        <taxon>Flavobacteriia</taxon>
        <taxon>Flavobacteriales</taxon>
        <taxon>Flavobacteriaceae</taxon>
        <taxon>Algibacter</taxon>
    </lineage>
</organism>
<evidence type="ECO:0000256" key="2">
    <source>
        <dbReference type="ARBA" id="ARBA00006275"/>
    </source>
</evidence>
<gene>
    <name evidence="8" type="ORF">GCM10007028_33180</name>
</gene>
<evidence type="ECO:0000259" key="7">
    <source>
        <dbReference type="Pfam" id="PF14322"/>
    </source>
</evidence>
<keyword evidence="5" id="KW-0998">Cell outer membrane</keyword>
<keyword evidence="4" id="KW-0472">Membrane</keyword>
<evidence type="ECO:0000313" key="8">
    <source>
        <dbReference type="EMBL" id="GGZ92084.1"/>
    </source>
</evidence>
<comment type="similarity">
    <text evidence="2">Belongs to the SusD family.</text>
</comment>
<dbReference type="InterPro" id="IPR033985">
    <property type="entry name" value="SusD-like_N"/>
</dbReference>
<proteinExistence type="inferred from homology"/>
<name>A0A918RAX9_9FLAO</name>
<keyword evidence="9" id="KW-1185">Reference proteome</keyword>
<accession>A0A918RAX9</accession>
<dbReference type="Proteomes" id="UP000636004">
    <property type="component" value="Unassembled WGS sequence"/>
</dbReference>
<protein>
    <recommendedName>
        <fullName evidence="10">RagB/SusD family nutrient uptake outer membrane protein</fullName>
    </recommendedName>
</protein>
<sequence length="500" mass="56364">MKKIIILLIGIVVVSCTKSLEEDLLTNPSLNGLKSEDDVKAALTGAYAGLLGSSNPGYYGRNYLYLREVPTDNLLGTGARKDFDNFTLGTSNTIVVNTYNDIYAMILKANLLIDNVDKAEIDKDLIKWYKAQAQFLVALGYSDLTSLFGPVVLITSSVNDIEDKPSRSSLEDVEQHILTLLEEAIPNLEKEESEDLPGAATLGAGYALKMKLHLKRKEWEKVDKTADLIMQLGRYSLLPNVEDLYAIGNSFNEEIIFSVKTTGDPFGKSLNALAAGSTDIAQHQYDGQNDYWGFGTFRGELKVYYSYDPSDERFIKLFRHSFIDRKGKTVGPKTLDNKNNPEVNKSLPYIYSEKYPHPLAGTETDLRTDIYHGSTLFVFRYAEVLLAKAEALNEINGPSAEVYNLINEVRNRANLPNLETTGSFDQASLRDAIFQERQWEFFMEGYRRDDLIRQGTFVEKIKDSHLKSSDVINVQECHQLFPIPEIERSLNTNITQNECY</sequence>
<dbReference type="PROSITE" id="PS51257">
    <property type="entry name" value="PROKAR_LIPOPROTEIN"/>
    <property type="match status" value="1"/>
</dbReference>
<dbReference type="Gene3D" id="1.25.40.390">
    <property type="match status" value="1"/>
</dbReference>
<dbReference type="InterPro" id="IPR012944">
    <property type="entry name" value="SusD_RagB_dom"/>
</dbReference>
<evidence type="ECO:0000313" key="9">
    <source>
        <dbReference type="Proteomes" id="UP000636004"/>
    </source>
</evidence>
<dbReference type="Pfam" id="PF14322">
    <property type="entry name" value="SusD-like_3"/>
    <property type="match status" value="1"/>
</dbReference>
<evidence type="ECO:0000256" key="3">
    <source>
        <dbReference type="ARBA" id="ARBA00022729"/>
    </source>
</evidence>
<dbReference type="InterPro" id="IPR011990">
    <property type="entry name" value="TPR-like_helical_dom_sf"/>
</dbReference>
<dbReference type="EMBL" id="BMWZ01000009">
    <property type="protein sequence ID" value="GGZ92084.1"/>
    <property type="molecule type" value="Genomic_DNA"/>
</dbReference>
<comment type="subcellular location">
    <subcellularLocation>
        <location evidence="1">Cell outer membrane</location>
    </subcellularLocation>
</comment>
<comment type="caution">
    <text evidence="8">The sequence shown here is derived from an EMBL/GenBank/DDBJ whole genome shotgun (WGS) entry which is preliminary data.</text>
</comment>
<reference evidence="8" key="1">
    <citation type="journal article" date="2014" name="Int. J. Syst. Evol. Microbiol.">
        <title>Complete genome sequence of Corynebacterium casei LMG S-19264T (=DSM 44701T), isolated from a smear-ripened cheese.</title>
        <authorList>
            <consortium name="US DOE Joint Genome Institute (JGI-PGF)"/>
            <person name="Walter F."/>
            <person name="Albersmeier A."/>
            <person name="Kalinowski J."/>
            <person name="Ruckert C."/>
        </authorList>
    </citation>
    <scope>NUCLEOTIDE SEQUENCE</scope>
    <source>
        <strain evidence="8">KCTC 12710</strain>
    </source>
</reference>
<dbReference type="CDD" id="cd08977">
    <property type="entry name" value="SusD"/>
    <property type="match status" value="1"/>
</dbReference>
<dbReference type="RefSeq" id="WP_189362553.1">
    <property type="nucleotide sequence ID" value="NZ_BMWZ01000009.1"/>
</dbReference>
<evidence type="ECO:0000256" key="5">
    <source>
        <dbReference type="ARBA" id="ARBA00023237"/>
    </source>
</evidence>
<feature type="domain" description="SusD-like N-terminal" evidence="7">
    <location>
        <begin position="92"/>
        <end position="208"/>
    </location>
</feature>
<dbReference type="GO" id="GO:0009279">
    <property type="term" value="C:cell outer membrane"/>
    <property type="evidence" value="ECO:0007669"/>
    <property type="project" value="UniProtKB-SubCell"/>
</dbReference>
<evidence type="ECO:0000256" key="1">
    <source>
        <dbReference type="ARBA" id="ARBA00004442"/>
    </source>
</evidence>
<feature type="domain" description="RagB/SusD" evidence="6">
    <location>
        <begin position="337"/>
        <end position="500"/>
    </location>
</feature>
<keyword evidence="3" id="KW-0732">Signal</keyword>
<evidence type="ECO:0000259" key="6">
    <source>
        <dbReference type="Pfam" id="PF07980"/>
    </source>
</evidence>
<reference evidence="8" key="2">
    <citation type="submission" date="2020-09" db="EMBL/GenBank/DDBJ databases">
        <authorList>
            <person name="Sun Q."/>
            <person name="Kim S."/>
        </authorList>
    </citation>
    <scope>NUCLEOTIDE SEQUENCE</scope>
    <source>
        <strain evidence="8">KCTC 12710</strain>
    </source>
</reference>
<dbReference type="SUPFAM" id="SSF48452">
    <property type="entry name" value="TPR-like"/>
    <property type="match status" value="1"/>
</dbReference>
<dbReference type="AlphaFoldDB" id="A0A918RAX9"/>
<evidence type="ECO:0000256" key="4">
    <source>
        <dbReference type="ARBA" id="ARBA00023136"/>
    </source>
</evidence>
<evidence type="ECO:0008006" key="10">
    <source>
        <dbReference type="Google" id="ProtNLM"/>
    </source>
</evidence>
<dbReference type="Pfam" id="PF07980">
    <property type="entry name" value="SusD_RagB"/>
    <property type="match status" value="1"/>
</dbReference>